<keyword evidence="2" id="KW-0802">TPR repeat</keyword>
<dbReference type="InterPro" id="IPR011990">
    <property type="entry name" value="TPR-like_helical_dom_sf"/>
</dbReference>
<dbReference type="Pfam" id="PF14559">
    <property type="entry name" value="TPR_19"/>
    <property type="match status" value="3"/>
</dbReference>
<dbReference type="KEGG" id="acru:HHL28_03260"/>
<dbReference type="Gene3D" id="1.25.40.10">
    <property type="entry name" value="Tetratricopeptide repeat domain"/>
    <property type="match status" value="2"/>
</dbReference>
<evidence type="ECO:0000313" key="4">
    <source>
        <dbReference type="Proteomes" id="UP000501891"/>
    </source>
</evidence>
<dbReference type="AlphaFoldDB" id="A0A858R4D1"/>
<dbReference type="SUPFAM" id="SSF48452">
    <property type="entry name" value="TPR-like"/>
    <property type="match status" value="1"/>
</dbReference>
<dbReference type="InterPro" id="IPR019734">
    <property type="entry name" value="TPR_rpt"/>
</dbReference>
<dbReference type="PANTHER" id="PTHR44943">
    <property type="entry name" value="CELLULOSE SYNTHASE OPERON PROTEIN C"/>
    <property type="match status" value="1"/>
</dbReference>
<protein>
    <submittedName>
        <fullName evidence="3">Tetratricopeptide repeat protein</fullName>
    </submittedName>
</protein>
<name>A0A858R4D1_9PROT</name>
<proteinExistence type="predicted"/>
<evidence type="ECO:0000313" key="3">
    <source>
        <dbReference type="EMBL" id="QJE72248.1"/>
    </source>
</evidence>
<dbReference type="Proteomes" id="UP000501891">
    <property type="component" value="Chromosome"/>
</dbReference>
<organism evidence="3 4">
    <name type="scientific">Aerophototrophica crusticola</name>
    <dbReference type="NCBI Taxonomy" id="1709002"/>
    <lineage>
        <taxon>Bacteria</taxon>
        <taxon>Pseudomonadati</taxon>
        <taxon>Pseudomonadota</taxon>
        <taxon>Alphaproteobacteria</taxon>
        <taxon>Rhodospirillales</taxon>
        <taxon>Rhodospirillaceae</taxon>
        <taxon>Aerophototrophica</taxon>
    </lineage>
</organism>
<keyword evidence="1" id="KW-0677">Repeat</keyword>
<evidence type="ECO:0000256" key="1">
    <source>
        <dbReference type="ARBA" id="ARBA00022737"/>
    </source>
</evidence>
<evidence type="ECO:0000256" key="2">
    <source>
        <dbReference type="ARBA" id="ARBA00022803"/>
    </source>
</evidence>
<keyword evidence="4" id="KW-1185">Reference proteome</keyword>
<reference evidence="3" key="1">
    <citation type="submission" date="2020-04" db="EMBL/GenBank/DDBJ databases">
        <title>A desert anoxygenic phototrophic bacterium fixes CO2 using RubisCO under aerobic conditions.</title>
        <authorList>
            <person name="Tang K."/>
        </authorList>
    </citation>
    <scope>NUCLEOTIDE SEQUENCE [LARGE SCALE GENOMIC DNA]</scope>
    <source>
        <strain evidence="3">MIMtkB3</strain>
    </source>
</reference>
<gene>
    <name evidence="3" type="ORF">HHL28_03260</name>
</gene>
<accession>A0A858R4D1</accession>
<dbReference type="InterPro" id="IPR051685">
    <property type="entry name" value="Ycf3/AcsC/BcsC/TPR_MFPF"/>
</dbReference>
<dbReference type="PANTHER" id="PTHR44943:SF8">
    <property type="entry name" value="TPR REPEAT-CONTAINING PROTEIN MJ0263"/>
    <property type="match status" value="1"/>
</dbReference>
<sequence length="796" mass="86405">MHEHLIQGGFLVPGAGLAMVVGPDRIKVLRGVGANALDDLRPGEIGLILDSGHEVHQIPSRHRNLDWVRANLRRLGDGETLLRLLLQGLDHDLSERSRKWSIDLAEPMLTSGAAADFASRRLLGCPVPEDADLDGGSRLARSANCSRVVALYADMVRLRPALADLHDAWKATCANQTPDFPGQALRRQLIDAGIFERCARSLMARDRLAISTLPLDATLLASLIGAVQQPAKFLVGFSNMLIGKLSDKGNSVPIDSVEKEKNKDSERDDDPIISLIQNGVEEASLSQRETPRTYSGDLIEKIENQKKNIVKEFARGREERAWRFVRELVEYQLANSRPEHLAKSLCDIAARLNGGFFADAALRIYCYAREANYNEYFPLVGRAEVLKAMGRLGEALAAYEDAVAQFPNDVVPRNGRAEALKAMGRLGEALAAYEDAVAQFPNDVVARNGRAEALKAMGRLGEALAAYEDGVAQFPNDVVARNGRAEVLKAMGRLGEALAAYEDAVAQFPNDVVARNGRAEVLKAMGRLGEALAAYEDAVAQFPNDVVARNGRAEVLKAMGRLGEALAAYEDVVAQFPNDVVARTGRAEVLKAMGQLGEALAAYSDVLAAFPRQEFARNGKASTLVSIGRTQEVIEDFKAIQPITRGDWISCHILAMAYLRSEAPEEARHLLEMGAESCPFPDCHWYFAMTLAYLDVAHGFSGQAAQRLRPAMAGSPTAATVILFSHALAASGNKRDAATSLDRLGSSHVPAQVLSLKDALTKRYGLRGHGELPKAQREALDKQIAEGEFALLLEAA</sequence>
<dbReference type="SMART" id="SM00028">
    <property type="entry name" value="TPR"/>
    <property type="match status" value="7"/>
</dbReference>
<dbReference type="EMBL" id="CP051775">
    <property type="protein sequence ID" value="QJE72248.1"/>
    <property type="molecule type" value="Genomic_DNA"/>
</dbReference>